<dbReference type="GO" id="GO:0016787">
    <property type="term" value="F:hydrolase activity"/>
    <property type="evidence" value="ECO:0007669"/>
    <property type="project" value="UniProtKB-KW"/>
</dbReference>
<dbReference type="RefSeq" id="WP_345064949.1">
    <property type="nucleotide sequence ID" value="NZ_BAABCN010000003.1"/>
</dbReference>
<gene>
    <name evidence="6" type="ORF">GCM10022381_17350</name>
</gene>
<dbReference type="InterPro" id="IPR011330">
    <property type="entry name" value="Glyco_hydro/deAcase_b/a-brl"/>
</dbReference>
<dbReference type="Gene3D" id="2.60.40.2220">
    <property type="match status" value="1"/>
</dbReference>
<dbReference type="SUPFAM" id="SSF88713">
    <property type="entry name" value="Glycoside hydrolase/deacetylase"/>
    <property type="match status" value="1"/>
</dbReference>
<dbReference type="Gene3D" id="2.70.98.30">
    <property type="entry name" value="Golgi alpha-mannosidase II, domain 4"/>
    <property type="match status" value="1"/>
</dbReference>
<dbReference type="InterPro" id="IPR037094">
    <property type="entry name" value="Glyco_hydro_38_cen_sf"/>
</dbReference>
<dbReference type="Gene3D" id="1.20.1270.50">
    <property type="entry name" value="Glycoside hydrolase family 38, central domain"/>
    <property type="match status" value="1"/>
</dbReference>
<accession>A0ABP7KHM2</accession>
<keyword evidence="7" id="KW-1185">Reference proteome</keyword>
<dbReference type="Pfam" id="PF09261">
    <property type="entry name" value="Alpha-mann_mid"/>
    <property type="match status" value="1"/>
</dbReference>
<proteinExistence type="inferred from homology"/>
<dbReference type="Pfam" id="PF07748">
    <property type="entry name" value="Glyco_hydro_38C"/>
    <property type="match status" value="1"/>
</dbReference>
<dbReference type="InterPro" id="IPR027291">
    <property type="entry name" value="Glyco_hydro_38_N_sf"/>
</dbReference>
<dbReference type="InterPro" id="IPR000602">
    <property type="entry name" value="Glyco_hydro_38_N"/>
</dbReference>
<dbReference type="PANTHER" id="PTHR46017:SF1">
    <property type="entry name" value="ALPHA-MANNOSIDASE 2C1"/>
    <property type="match status" value="1"/>
</dbReference>
<keyword evidence="2" id="KW-0479">Metal-binding</keyword>
<dbReference type="Pfam" id="PF22907">
    <property type="entry name" value="Ams1-like_1st"/>
    <property type="match status" value="1"/>
</dbReference>
<feature type="domain" description="Glycoside hydrolase family 38 central" evidence="5">
    <location>
        <begin position="520"/>
        <end position="598"/>
    </location>
</feature>
<dbReference type="SUPFAM" id="SSF74650">
    <property type="entry name" value="Galactose mutarotase-like"/>
    <property type="match status" value="1"/>
</dbReference>
<evidence type="ECO:0000256" key="1">
    <source>
        <dbReference type="ARBA" id="ARBA00009792"/>
    </source>
</evidence>
<evidence type="ECO:0000256" key="3">
    <source>
        <dbReference type="ARBA" id="ARBA00022801"/>
    </source>
</evidence>
<dbReference type="PANTHER" id="PTHR46017">
    <property type="entry name" value="ALPHA-MANNOSIDASE 2C1"/>
    <property type="match status" value="1"/>
</dbReference>
<keyword evidence="4" id="KW-0326">Glycosidase</keyword>
<dbReference type="InterPro" id="IPR041147">
    <property type="entry name" value="GH38_C"/>
</dbReference>
<comment type="caution">
    <text evidence="6">The sequence shown here is derived from an EMBL/GenBank/DDBJ whole genome shotgun (WGS) entry which is preliminary data.</text>
</comment>
<evidence type="ECO:0000313" key="6">
    <source>
        <dbReference type="EMBL" id="GAA3875195.1"/>
    </source>
</evidence>
<keyword evidence="3 6" id="KW-0378">Hydrolase</keyword>
<reference evidence="7" key="1">
    <citation type="journal article" date="2019" name="Int. J. Syst. Evol. Microbiol.">
        <title>The Global Catalogue of Microorganisms (GCM) 10K type strain sequencing project: providing services to taxonomists for standard genome sequencing and annotation.</title>
        <authorList>
            <consortium name="The Broad Institute Genomics Platform"/>
            <consortium name="The Broad Institute Genome Sequencing Center for Infectious Disease"/>
            <person name="Wu L."/>
            <person name="Ma J."/>
        </authorList>
    </citation>
    <scope>NUCLEOTIDE SEQUENCE [LARGE SCALE GENOMIC DNA]</scope>
    <source>
        <strain evidence="7">JCM 17021</strain>
    </source>
</reference>
<dbReference type="Gene3D" id="3.20.110.10">
    <property type="entry name" value="Glycoside hydrolase 38, N terminal domain"/>
    <property type="match status" value="1"/>
</dbReference>
<dbReference type="Pfam" id="PF01074">
    <property type="entry name" value="Glyco_hydro_38N"/>
    <property type="match status" value="1"/>
</dbReference>
<dbReference type="InterPro" id="IPR015341">
    <property type="entry name" value="Glyco_hydro_38_cen"/>
</dbReference>
<name>A0ABP7KHM2_9MICO</name>
<evidence type="ECO:0000256" key="4">
    <source>
        <dbReference type="ARBA" id="ARBA00023295"/>
    </source>
</evidence>
<dbReference type="InterPro" id="IPR011682">
    <property type="entry name" value="Glyco_hydro_38_C"/>
</dbReference>
<dbReference type="SMART" id="SM00872">
    <property type="entry name" value="Alpha-mann_mid"/>
    <property type="match status" value="1"/>
</dbReference>
<dbReference type="EMBL" id="BAABCN010000003">
    <property type="protein sequence ID" value="GAA3875195.1"/>
    <property type="molecule type" value="Genomic_DNA"/>
</dbReference>
<dbReference type="InterPro" id="IPR011013">
    <property type="entry name" value="Gal_mutarotase_sf_dom"/>
</dbReference>
<evidence type="ECO:0000256" key="2">
    <source>
        <dbReference type="ARBA" id="ARBA00022723"/>
    </source>
</evidence>
<dbReference type="InterPro" id="IPR028995">
    <property type="entry name" value="Glyco_hydro_57/38_cen_sf"/>
</dbReference>
<dbReference type="Pfam" id="PF17677">
    <property type="entry name" value="Glyco_hydro38C2"/>
    <property type="match status" value="1"/>
</dbReference>
<comment type="similarity">
    <text evidence="1">Belongs to the glycosyl hydrolase 38 family.</text>
</comment>
<dbReference type="Proteomes" id="UP001501803">
    <property type="component" value="Unassembled WGS sequence"/>
</dbReference>
<dbReference type="CDD" id="cd10789">
    <property type="entry name" value="GH38N_AMII_ER_cytosolic"/>
    <property type="match status" value="1"/>
</dbReference>
<evidence type="ECO:0000313" key="7">
    <source>
        <dbReference type="Proteomes" id="UP001501803"/>
    </source>
</evidence>
<sequence>MHDDSERVQMRVDRFLRERLQPALYRAASPLSLDVWEAPGEPVPFAEAIRQRFEPFSVGQPWGKPWGTTWFHLTGTIPEAWVAAPDARIEIVVDLGFSAADPGFQAEGTAYAPNGILLKAVESQNRWIPLPGPHGSPIDLYIEAASNPDLAQGWTFAPTPLGDSATAGSDPIYTFRQADVAVRDIGVFELTHDIVALLGLSRELPATLPRRAEILQALDRCLDRLDPDDVAGTAASARLALGEVLARPASASAHRLHAVGHAHIDSAWLWPVRETVRKVARTFSNVLSLIEENPDFVFAASSAQQYAWLKQYYPELFERVRQAVTNGNFVPVGGMWVESDSNLPGGEALVRQFVAGKRFFIEEFGVEPLEVWLPDSFGYSAALPQIALAAGSRWFLTQKISWNDTNTFPHHTFHWEGIDGSRIFTHFPPVADYNARLSAAELARAERLYAEKGHANTSLIPFGWGDGGGGPTREMLAAARRTASLEGSPTVELSNPRRFFETAEAEYPRPPVWSGELYLEFHRGTYTSQARTKQGNRRSEHLLREAELWAATAAIRSGAAYPYDQLESAWQTVLLQQFHDILPGSSIARVHREAEQNYAAIADALGRVIEESVRELAGPGDATLALNAGPYALGGVPALGGGNIHTTDETGAVLGEGSQIDLPEPNQGRIATPHMLMGPHVAPDASATRTPGRIVIANSLVAATFDAEGLLVSLRDLRADRELIPAGARGNLLQLYRDIPNQWDAWDLDANYTHVVTDVTDADSVEIIDANVTGRVGVRITRSFGASQVVEEITLDPDSPTLDVALSIDWHERQKLLKLTFPLDLQAERAASEIQFGHLFRPTHANTSWDVARFETVAHRWVHVGEPGYGVAIANDSTYGHSIGRATDATGRVGTVVRLSLLRAPLYPDPDADQGRHDFRFSVRVGAGIPEAIAEGYRLNLPLRTVTGVGGAVIEPLLSVDNPAVVIEAVKLAEDRSGDVIVRLYEAHGSLSRARVIRHFEATVTETDLLERQVAEQRALLDLDPADPASFTLELRPFQLLTLRFARSR</sequence>
<organism evidence="6 7">
    <name type="scientific">Leifsonia kafniensis</name>
    <dbReference type="NCBI Taxonomy" id="475957"/>
    <lineage>
        <taxon>Bacteria</taxon>
        <taxon>Bacillati</taxon>
        <taxon>Actinomycetota</taxon>
        <taxon>Actinomycetes</taxon>
        <taxon>Micrococcales</taxon>
        <taxon>Microbacteriaceae</taxon>
        <taxon>Leifsonia</taxon>
    </lineage>
</organism>
<dbReference type="SUPFAM" id="SSF88688">
    <property type="entry name" value="Families 57/38 glycoside transferase middle domain"/>
    <property type="match status" value="1"/>
</dbReference>
<protein>
    <submittedName>
        <fullName evidence="6">Glycoside hydrolase family 38 C-terminal domain-containing protein</fullName>
    </submittedName>
</protein>
<evidence type="ECO:0000259" key="5">
    <source>
        <dbReference type="SMART" id="SM00872"/>
    </source>
</evidence>
<dbReference type="InterPro" id="IPR054723">
    <property type="entry name" value="Ams1-like_N"/>
</dbReference>